<name>A0A1F6APY2_9BACT</name>
<evidence type="ECO:0000313" key="4">
    <source>
        <dbReference type="Proteomes" id="UP000176609"/>
    </source>
</evidence>
<dbReference type="Pfam" id="PF00483">
    <property type="entry name" value="NTP_transferase"/>
    <property type="match status" value="1"/>
</dbReference>
<dbReference type="GO" id="GO:0009298">
    <property type="term" value="P:GDP-mannose biosynthetic process"/>
    <property type="evidence" value="ECO:0007669"/>
    <property type="project" value="TreeGrafter"/>
</dbReference>
<dbReference type="AlphaFoldDB" id="A0A1F6APY2"/>
<feature type="domain" description="MannoseP isomerase/GMP-like beta-helix" evidence="2">
    <location>
        <begin position="297"/>
        <end position="351"/>
    </location>
</feature>
<dbReference type="PANTHER" id="PTHR46390">
    <property type="entry name" value="MANNOSE-1-PHOSPHATE GUANYLYLTRANSFERASE"/>
    <property type="match status" value="1"/>
</dbReference>
<dbReference type="SUPFAM" id="SSF53448">
    <property type="entry name" value="Nucleotide-diphospho-sugar transferases"/>
    <property type="match status" value="1"/>
</dbReference>
<proteinExistence type="predicted"/>
<accession>A0A1F6APY2</accession>
<evidence type="ECO:0000313" key="3">
    <source>
        <dbReference type="EMBL" id="OGG26744.1"/>
    </source>
</evidence>
<dbReference type="Pfam" id="PF22640">
    <property type="entry name" value="ManC_GMP_beta-helix"/>
    <property type="match status" value="1"/>
</dbReference>
<dbReference type="InterPro" id="IPR005835">
    <property type="entry name" value="NTP_transferase_dom"/>
</dbReference>
<dbReference type="Gene3D" id="3.90.550.10">
    <property type="entry name" value="Spore Coat Polysaccharide Biosynthesis Protein SpsA, Chain A"/>
    <property type="match status" value="1"/>
</dbReference>
<reference evidence="3 4" key="1">
    <citation type="journal article" date="2016" name="Nat. Commun.">
        <title>Thousands of microbial genomes shed light on interconnected biogeochemical processes in an aquifer system.</title>
        <authorList>
            <person name="Anantharaman K."/>
            <person name="Brown C.T."/>
            <person name="Hug L.A."/>
            <person name="Sharon I."/>
            <person name="Castelle C.J."/>
            <person name="Probst A.J."/>
            <person name="Thomas B.C."/>
            <person name="Singh A."/>
            <person name="Wilkins M.J."/>
            <person name="Karaoz U."/>
            <person name="Brodie E.L."/>
            <person name="Williams K.H."/>
            <person name="Hubbard S.S."/>
            <person name="Banfield J.F."/>
        </authorList>
    </citation>
    <scope>NUCLEOTIDE SEQUENCE [LARGE SCALE GENOMIC DNA]</scope>
</reference>
<dbReference type="InterPro" id="IPR051161">
    <property type="entry name" value="Mannose-6P_isomerase_type2"/>
</dbReference>
<dbReference type="InterPro" id="IPR054566">
    <property type="entry name" value="ManC/GMP-like_b-helix"/>
</dbReference>
<gene>
    <name evidence="3" type="ORF">A2960_01060</name>
</gene>
<sequence>MKAIIFAGGVGTRLWPLSRRKSPKQFEKVIGDKSTLQLAVERLQPYFKWEDIFVATHERYVSIVSKQLPKLLPMNIIGEPESRDVGPAVGLATSILYKKYANEPVVIIWSDHLVGKPELFQQLLLTCNRATQKTKNKIIFISQKPRFASQNLGWIKYGKVAFKENNFNFYTFESFHYRPDINRAKEFLQDGSYTWNLGYFVTTLSFLWSMYQKHQPDIFRGLKEIYNSVGSSQFKAVVSKVYPKFPKVSFDSGILENIDSDNALVISEDLKWSDIGAWEALKEALQTSPDKNVSRGKVLVTDCRDSLVYNYSDQLVVTIDLDGFIVINTDDVVLICHKHSVPKIKKLVEKLAESKNDHLV</sequence>
<comment type="caution">
    <text evidence="3">The sequence shown here is derived from an EMBL/GenBank/DDBJ whole genome shotgun (WGS) entry which is preliminary data.</text>
</comment>
<feature type="domain" description="Nucleotidyl transferase" evidence="1">
    <location>
        <begin position="2"/>
        <end position="287"/>
    </location>
</feature>
<evidence type="ECO:0000259" key="2">
    <source>
        <dbReference type="Pfam" id="PF22640"/>
    </source>
</evidence>
<dbReference type="SUPFAM" id="SSF159283">
    <property type="entry name" value="Guanosine diphospho-D-mannose pyrophosphorylase/mannose-6-phosphate isomerase linker domain"/>
    <property type="match status" value="1"/>
</dbReference>
<dbReference type="GO" id="GO:0004475">
    <property type="term" value="F:mannose-1-phosphate guanylyltransferase (GTP) activity"/>
    <property type="evidence" value="ECO:0007669"/>
    <property type="project" value="TreeGrafter"/>
</dbReference>
<organism evidence="3 4">
    <name type="scientific">Candidatus Gottesmanbacteria bacterium RIFCSPLOWO2_01_FULL_39_12b</name>
    <dbReference type="NCBI Taxonomy" id="1798388"/>
    <lineage>
        <taxon>Bacteria</taxon>
        <taxon>Candidatus Gottesmaniibacteriota</taxon>
    </lineage>
</organism>
<protein>
    <submittedName>
        <fullName evidence="3">Uncharacterized protein</fullName>
    </submittedName>
</protein>
<dbReference type="PANTHER" id="PTHR46390:SF1">
    <property type="entry name" value="MANNOSE-1-PHOSPHATE GUANYLYLTRANSFERASE"/>
    <property type="match status" value="1"/>
</dbReference>
<dbReference type="InterPro" id="IPR029044">
    <property type="entry name" value="Nucleotide-diphossugar_trans"/>
</dbReference>
<dbReference type="EMBL" id="MFJR01000007">
    <property type="protein sequence ID" value="OGG26744.1"/>
    <property type="molecule type" value="Genomic_DNA"/>
</dbReference>
<dbReference type="Proteomes" id="UP000176609">
    <property type="component" value="Unassembled WGS sequence"/>
</dbReference>
<evidence type="ECO:0000259" key="1">
    <source>
        <dbReference type="Pfam" id="PF00483"/>
    </source>
</evidence>